<feature type="region of interest" description="Disordered" evidence="1">
    <location>
        <begin position="93"/>
        <end position="123"/>
    </location>
</feature>
<gene>
    <name evidence="2" type="ORF">SELO1098_LOCUS22073</name>
</gene>
<evidence type="ECO:0000256" key="1">
    <source>
        <dbReference type="SAM" id="MobiDB-lite"/>
    </source>
</evidence>
<dbReference type="AlphaFoldDB" id="A0A7S3HFA6"/>
<organism evidence="2">
    <name type="scientific">Spumella elongata</name>
    <dbReference type="NCBI Taxonomy" id="89044"/>
    <lineage>
        <taxon>Eukaryota</taxon>
        <taxon>Sar</taxon>
        <taxon>Stramenopiles</taxon>
        <taxon>Ochrophyta</taxon>
        <taxon>Chrysophyceae</taxon>
        <taxon>Chromulinales</taxon>
        <taxon>Chromulinaceae</taxon>
        <taxon>Spumella</taxon>
    </lineage>
</organism>
<proteinExistence type="predicted"/>
<feature type="compositionally biased region" description="Acidic residues" evidence="1">
    <location>
        <begin position="114"/>
        <end position="123"/>
    </location>
</feature>
<protein>
    <submittedName>
        <fullName evidence="2">Uncharacterized protein</fullName>
    </submittedName>
</protein>
<reference evidence="2" key="1">
    <citation type="submission" date="2021-01" db="EMBL/GenBank/DDBJ databases">
        <authorList>
            <person name="Corre E."/>
            <person name="Pelletier E."/>
            <person name="Niang G."/>
            <person name="Scheremetjew M."/>
            <person name="Finn R."/>
            <person name="Kale V."/>
            <person name="Holt S."/>
            <person name="Cochrane G."/>
            <person name="Meng A."/>
            <person name="Brown T."/>
            <person name="Cohen L."/>
        </authorList>
    </citation>
    <scope>NUCLEOTIDE SEQUENCE</scope>
    <source>
        <strain evidence="2">CCAP 955/1</strain>
    </source>
</reference>
<dbReference type="EMBL" id="HBIC01043127">
    <property type="protein sequence ID" value="CAE0293223.1"/>
    <property type="molecule type" value="Transcribed_RNA"/>
</dbReference>
<evidence type="ECO:0000313" key="2">
    <source>
        <dbReference type="EMBL" id="CAE0293223.1"/>
    </source>
</evidence>
<accession>A0A7S3HFA6</accession>
<name>A0A7S3HFA6_9STRA</name>
<sequence length="123" mass="11873">MVQASQALPAAPSFAQGGAFVESRPALQWPRAAAGNAEGSRLPPSLLGFSEDASRDVASATLVAASAAAASASSGAAGARPAAAPGSLLEVSASAAAAPAPWTDRAVSGVASADNDDEEDLRG</sequence>